<dbReference type="GO" id="GO:0022857">
    <property type="term" value="F:transmembrane transporter activity"/>
    <property type="evidence" value="ECO:0007669"/>
    <property type="project" value="InterPro"/>
</dbReference>
<evidence type="ECO:0000256" key="5">
    <source>
        <dbReference type="ARBA" id="ARBA00023136"/>
    </source>
</evidence>
<protein>
    <submittedName>
        <fullName evidence="8">MFS transporter, UMF1 family</fullName>
    </submittedName>
</protein>
<keyword evidence="2" id="KW-0813">Transport</keyword>
<organism evidence="8 9">
    <name type="scientific">Dethiosulfovibrio salsuginis</name>
    <dbReference type="NCBI Taxonomy" id="561720"/>
    <lineage>
        <taxon>Bacteria</taxon>
        <taxon>Thermotogati</taxon>
        <taxon>Synergistota</taxon>
        <taxon>Synergistia</taxon>
        <taxon>Synergistales</taxon>
        <taxon>Dethiosulfovibrionaceae</taxon>
        <taxon>Dethiosulfovibrio</taxon>
    </lineage>
</organism>
<dbReference type="InterPro" id="IPR036259">
    <property type="entry name" value="MFS_trans_sf"/>
</dbReference>
<dbReference type="GO" id="GO:0012505">
    <property type="term" value="C:endomembrane system"/>
    <property type="evidence" value="ECO:0007669"/>
    <property type="project" value="UniProtKB-SubCell"/>
</dbReference>
<evidence type="ECO:0000256" key="1">
    <source>
        <dbReference type="ARBA" id="ARBA00004127"/>
    </source>
</evidence>
<keyword evidence="5 6" id="KW-0472">Membrane</keyword>
<dbReference type="AlphaFoldDB" id="A0A1X7JWF3"/>
<feature type="transmembrane region" description="Helical" evidence="6">
    <location>
        <begin position="48"/>
        <end position="68"/>
    </location>
</feature>
<dbReference type="OrthoDB" id="9768783at2"/>
<feature type="transmembrane region" description="Helical" evidence="6">
    <location>
        <begin position="293"/>
        <end position="311"/>
    </location>
</feature>
<keyword evidence="4 6" id="KW-1133">Transmembrane helix</keyword>
<dbReference type="Pfam" id="PF11700">
    <property type="entry name" value="ATG22"/>
    <property type="match status" value="1"/>
</dbReference>
<dbReference type="InterPro" id="IPR020846">
    <property type="entry name" value="MFS_dom"/>
</dbReference>
<feature type="transmembrane region" description="Helical" evidence="6">
    <location>
        <begin position="229"/>
        <end position="251"/>
    </location>
</feature>
<keyword evidence="3 6" id="KW-0812">Transmembrane</keyword>
<dbReference type="STRING" id="561720.SAMN06275492_11743"/>
<feature type="transmembrane region" description="Helical" evidence="6">
    <location>
        <begin position="80"/>
        <end position="97"/>
    </location>
</feature>
<evidence type="ECO:0000313" key="9">
    <source>
        <dbReference type="Proteomes" id="UP000193355"/>
    </source>
</evidence>
<feature type="transmembrane region" description="Helical" evidence="6">
    <location>
        <begin position="382"/>
        <end position="401"/>
    </location>
</feature>
<accession>A0A1X7JWF3</accession>
<sequence length="412" mass="44494">MKINPISAWCLYDVGNSAFATTIMAVIYPVYFHSFVASTISPSNATAFWGYGSSIGILLGALIAPFLGTLVDMKGIRKKLLAYFTLLGAFSAMAMATVGKGDWLIAITLLVIGSVGFSGSAICYDSLLPHIAPPDKLDNVSTKGYALGYLGGGSLLAINLITMIAIPGERGVQLSFLSVGIWWIFFTLPVLISVPEPPSERIVSRATPTEVFKSLKKTFREIRKYRDAFTFLIAFWLYNDGIGTVIRMAAIFGAQVGIDQKNLVSALLVTQFVGIPFSFLFGKIAGIFGSKKALYGALVWYVAIAVGAFWMETRIHFWILAIAVGMVQGGAQAISRSIYASMLPVDRSGEFFGFYDVSSKFAGIAGPALFGIITQITGNPRLAVLAITSTFIAGLILLSKVDVERGRKRKYN</sequence>
<feature type="transmembrane region" description="Helical" evidence="6">
    <location>
        <begin position="351"/>
        <end position="376"/>
    </location>
</feature>
<feature type="transmembrane region" description="Helical" evidence="6">
    <location>
        <begin position="103"/>
        <end position="124"/>
    </location>
</feature>
<feature type="domain" description="Major facilitator superfamily (MFS) profile" evidence="7">
    <location>
        <begin position="1"/>
        <end position="406"/>
    </location>
</feature>
<evidence type="ECO:0000256" key="3">
    <source>
        <dbReference type="ARBA" id="ARBA00022692"/>
    </source>
</evidence>
<dbReference type="InterPro" id="IPR024671">
    <property type="entry name" value="Atg22-like"/>
</dbReference>
<comment type="subcellular location">
    <subcellularLocation>
        <location evidence="1">Endomembrane system</location>
        <topology evidence="1">Multi-pass membrane protein</topology>
    </subcellularLocation>
</comment>
<feature type="transmembrane region" description="Helical" evidence="6">
    <location>
        <begin position="263"/>
        <end position="281"/>
    </location>
</feature>
<evidence type="ECO:0000259" key="7">
    <source>
        <dbReference type="PROSITE" id="PS50850"/>
    </source>
</evidence>
<evidence type="ECO:0000313" key="8">
    <source>
        <dbReference type="EMBL" id="SMG32592.1"/>
    </source>
</evidence>
<name>A0A1X7JWF3_9BACT</name>
<proteinExistence type="predicted"/>
<dbReference type="EMBL" id="FXBB01000017">
    <property type="protein sequence ID" value="SMG32592.1"/>
    <property type="molecule type" value="Genomic_DNA"/>
</dbReference>
<keyword evidence="9" id="KW-1185">Reference proteome</keyword>
<evidence type="ECO:0000256" key="4">
    <source>
        <dbReference type="ARBA" id="ARBA00022989"/>
    </source>
</evidence>
<feature type="transmembrane region" description="Helical" evidence="6">
    <location>
        <begin position="172"/>
        <end position="192"/>
    </location>
</feature>
<reference evidence="9" key="1">
    <citation type="submission" date="2017-04" db="EMBL/GenBank/DDBJ databases">
        <authorList>
            <person name="Varghese N."/>
            <person name="Submissions S."/>
        </authorList>
    </citation>
    <scope>NUCLEOTIDE SEQUENCE [LARGE SCALE GENOMIC DNA]</scope>
    <source>
        <strain evidence="9">USBA 82</strain>
    </source>
</reference>
<evidence type="ECO:0000256" key="2">
    <source>
        <dbReference type="ARBA" id="ARBA00022448"/>
    </source>
</evidence>
<dbReference type="Gene3D" id="1.20.1250.20">
    <property type="entry name" value="MFS general substrate transporter like domains"/>
    <property type="match status" value="1"/>
</dbReference>
<dbReference type="PANTHER" id="PTHR23519">
    <property type="entry name" value="AUTOPHAGY-RELATED PROTEIN 22"/>
    <property type="match status" value="1"/>
</dbReference>
<evidence type="ECO:0000256" key="6">
    <source>
        <dbReference type="SAM" id="Phobius"/>
    </source>
</evidence>
<feature type="transmembrane region" description="Helical" evidence="6">
    <location>
        <begin position="317"/>
        <end position="339"/>
    </location>
</feature>
<dbReference type="PANTHER" id="PTHR23519:SF1">
    <property type="entry name" value="AUTOPHAGY-RELATED PROTEIN 22"/>
    <property type="match status" value="1"/>
</dbReference>
<dbReference type="InterPro" id="IPR050495">
    <property type="entry name" value="ATG22/LtaA_families"/>
</dbReference>
<dbReference type="RefSeq" id="WP_085544758.1">
    <property type="nucleotide sequence ID" value="NZ_FXBB01000017.1"/>
</dbReference>
<feature type="transmembrane region" description="Helical" evidence="6">
    <location>
        <begin position="9"/>
        <end position="28"/>
    </location>
</feature>
<feature type="transmembrane region" description="Helical" evidence="6">
    <location>
        <begin position="145"/>
        <end position="166"/>
    </location>
</feature>
<dbReference type="SUPFAM" id="SSF103473">
    <property type="entry name" value="MFS general substrate transporter"/>
    <property type="match status" value="1"/>
</dbReference>
<gene>
    <name evidence="8" type="ORF">SAMN06275492_11743</name>
</gene>
<dbReference type="Proteomes" id="UP000193355">
    <property type="component" value="Unassembled WGS sequence"/>
</dbReference>
<dbReference type="PROSITE" id="PS50850">
    <property type="entry name" value="MFS"/>
    <property type="match status" value="1"/>
</dbReference>